<gene>
    <name evidence="1" type="ORF">PQ455_07655</name>
</gene>
<organism evidence="1 2">
    <name type="scientific">Sphingomonas naphthae</name>
    <dbReference type="NCBI Taxonomy" id="1813468"/>
    <lineage>
        <taxon>Bacteria</taxon>
        <taxon>Pseudomonadati</taxon>
        <taxon>Pseudomonadota</taxon>
        <taxon>Alphaproteobacteria</taxon>
        <taxon>Sphingomonadales</taxon>
        <taxon>Sphingomonadaceae</taxon>
        <taxon>Sphingomonas</taxon>
    </lineage>
</organism>
<name>A0ABY7TPA8_9SPHN</name>
<sequence>MVATLFYATTGLLALAVIAQALLDYRDEIRVALTGRNAPAANVARVRLVGRPRRTRSIRMRPNSLAEGSAPLRAAA</sequence>
<reference evidence="1 2" key="1">
    <citation type="submission" date="2023-02" db="EMBL/GenBank/DDBJ databases">
        <title>Genome sequence of Sphingomonas naphthae.</title>
        <authorList>
            <person name="Kim S."/>
            <person name="Heo J."/>
            <person name="Kwon S.-W."/>
        </authorList>
    </citation>
    <scope>NUCLEOTIDE SEQUENCE [LARGE SCALE GENOMIC DNA]</scope>
    <source>
        <strain evidence="1 2">KACC 18716</strain>
    </source>
</reference>
<dbReference type="RefSeq" id="WP_273690621.1">
    <property type="nucleotide sequence ID" value="NZ_CP117411.1"/>
</dbReference>
<evidence type="ECO:0000313" key="2">
    <source>
        <dbReference type="Proteomes" id="UP001220395"/>
    </source>
</evidence>
<evidence type="ECO:0000313" key="1">
    <source>
        <dbReference type="EMBL" id="WCT75078.1"/>
    </source>
</evidence>
<dbReference type="EMBL" id="CP117411">
    <property type="protein sequence ID" value="WCT75078.1"/>
    <property type="molecule type" value="Genomic_DNA"/>
</dbReference>
<protein>
    <submittedName>
        <fullName evidence="1">Uncharacterized protein</fullName>
    </submittedName>
</protein>
<proteinExistence type="predicted"/>
<dbReference type="Proteomes" id="UP001220395">
    <property type="component" value="Chromosome"/>
</dbReference>
<accession>A0ABY7TPA8</accession>
<keyword evidence="2" id="KW-1185">Reference proteome</keyword>